<dbReference type="EMBL" id="JACAZF010000009">
    <property type="protein sequence ID" value="KAF7294554.1"/>
    <property type="molecule type" value="Genomic_DNA"/>
</dbReference>
<dbReference type="GeneID" id="59349039"/>
<reference evidence="2" key="1">
    <citation type="submission" date="2020-05" db="EMBL/GenBank/DDBJ databases">
        <title>Mycena genomes resolve the evolution of fungal bioluminescence.</title>
        <authorList>
            <person name="Tsai I.J."/>
        </authorList>
    </citation>
    <scope>NUCLEOTIDE SEQUENCE</scope>
    <source>
        <strain evidence="2">171206Taipei</strain>
    </source>
</reference>
<organism evidence="2 3">
    <name type="scientific">Mycena indigotica</name>
    <dbReference type="NCBI Taxonomy" id="2126181"/>
    <lineage>
        <taxon>Eukaryota</taxon>
        <taxon>Fungi</taxon>
        <taxon>Dikarya</taxon>
        <taxon>Basidiomycota</taxon>
        <taxon>Agaricomycotina</taxon>
        <taxon>Agaricomycetes</taxon>
        <taxon>Agaricomycetidae</taxon>
        <taxon>Agaricales</taxon>
        <taxon>Marasmiineae</taxon>
        <taxon>Mycenaceae</taxon>
        <taxon>Mycena</taxon>
    </lineage>
</organism>
<evidence type="ECO:0000256" key="1">
    <source>
        <dbReference type="SAM" id="MobiDB-lite"/>
    </source>
</evidence>
<gene>
    <name evidence="2" type="ORF">MIND_00991900</name>
</gene>
<protein>
    <submittedName>
        <fullName evidence="2">Uncharacterized protein</fullName>
    </submittedName>
</protein>
<evidence type="ECO:0000313" key="3">
    <source>
        <dbReference type="Proteomes" id="UP000636479"/>
    </source>
</evidence>
<dbReference type="AlphaFoldDB" id="A0A8H6VUM4"/>
<name>A0A8H6VUM4_9AGAR</name>
<sequence>MPARPWPEFTIDQICGTFDLLEHTYRSWMLEMPKARSACAGSAAAMCARIPPGFQAGLPDAQLPDSDDSDGMSTASMSLFSVATFMTPPRHLLPEELARDPNAPSDDEDDPDSEAEKELKRRSVRDLKLRMKSVETWTRKADGLVVDEKSILNDDEVAQVDEEFKEEPRTMSSVELDKPDYLQVPGLLKRKRGS</sequence>
<proteinExistence type="predicted"/>
<comment type="caution">
    <text evidence="2">The sequence shown here is derived from an EMBL/GenBank/DDBJ whole genome shotgun (WGS) entry which is preliminary data.</text>
</comment>
<keyword evidence="3" id="KW-1185">Reference proteome</keyword>
<feature type="region of interest" description="Disordered" evidence="1">
    <location>
        <begin position="93"/>
        <end position="121"/>
    </location>
</feature>
<dbReference type="OrthoDB" id="2981691at2759"/>
<accession>A0A8H6VUM4</accession>
<evidence type="ECO:0000313" key="2">
    <source>
        <dbReference type="EMBL" id="KAF7294554.1"/>
    </source>
</evidence>
<dbReference type="Proteomes" id="UP000636479">
    <property type="component" value="Unassembled WGS sequence"/>
</dbReference>
<dbReference type="RefSeq" id="XP_037215917.1">
    <property type="nucleotide sequence ID" value="XM_037366523.1"/>
</dbReference>